<dbReference type="EMBL" id="GBRH01283580">
    <property type="protein sequence ID" value="JAD14315.1"/>
    <property type="molecule type" value="Transcribed_RNA"/>
</dbReference>
<proteinExistence type="predicted"/>
<evidence type="ECO:0000313" key="1">
    <source>
        <dbReference type="EMBL" id="JAD14315.1"/>
    </source>
</evidence>
<reference evidence="1" key="1">
    <citation type="submission" date="2014-09" db="EMBL/GenBank/DDBJ databases">
        <authorList>
            <person name="Magalhaes I.L.F."/>
            <person name="Oliveira U."/>
            <person name="Santos F.R."/>
            <person name="Vidigal T.H.D.A."/>
            <person name="Brescovit A.D."/>
            <person name="Santos A.J."/>
        </authorList>
    </citation>
    <scope>NUCLEOTIDE SEQUENCE</scope>
    <source>
        <tissue evidence="1">Shoot tissue taken approximately 20 cm above the soil surface</tissue>
    </source>
</reference>
<organism evidence="1">
    <name type="scientific">Arundo donax</name>
    <name type="common">Giant reed</name>
    <name type="synonym">Donax arundinaceus</name>
    <dbReference type="NCBI Taxonomy" id="35708"/>
    <lineage>
        <taxon>Eukaryota</taxon>
        <taxon>Viridiplantae</taxon>
        <taxon>Streptophyta</taxon>
        <taxon>Embryophyta</taxon>
        <taxon>Tracheophyta</taxon>
        <taxon>Spermatophyta</taxon>
        <taxon>Magnoliopsida</taxon>
        <taxon>Liliopsida</taxon>
        <taxon>Poales</taxon>
        <taxon>Poaceae</taxon>
        <taxon>PACMAD clade</taxon>
        <taxon>Arundinoideae</taxon>
        <taxon>Arundineae</taxon>
        <taxon>Arundo</taxon>
    </lineage>
</organism>
<reference evidence="1" key="2">
    <citation type="journal article" date="2015" name="Data Brief">
        <title>Shoot transcriptome of the giant reed, Arundo donax.</title>
        <authorList>
            <person name="Barrero R.A."/>
            <person name="Guerrero F.D."/>
            <person name="Moolhuijzen P."/>
            <person name="Goolsby J.A."/>
            <person name="Tidwell J."/>
            <person name="Bellgard S.E."/>
            <person name="Bellgard M.I."/>
        </authorList>
    </citation>
    <scope>NUCLEOTIDE SEQUENCE</scope>
    <source>
        <tissue evidence="1">Shoot tissue taken approximately 20 cm above the soil surface</tissue>
    </source>
</reference>
<protein>
    <recommendedName>
        <fullName evidence="2">Pyrophosphate--fructose 6-phosphate 1-phosphotransferase subunit alpha</fullName>
    </recommendedName>
</protein>
<dbReference type="AlphaFoldDB" id="A0A0A8XP82"/>
<evidence type="ECO:0008006" key="2">
    <source>
        <dbReference type="Google" id="ProtNLM"/>
    </source>
</evidence>
<accession>A0A0A8XP82</accession>
<name>A0A0A8XP82_ARUDO</name>
<sequence length="87" mass="9541">MEDIYRNPGPLQFEGPGAETKPISLCVEDRDYMGRIKQLQEYLEKVKSIVKPGCSQDVLKAALSAMASVTEMLTIMSSPSFTGQATI</sequence>